<dbReference type="InterPro" id="IPR036388">
    <property type="entry name" value="WH-like_DNA-bd_sf"/>
</dbReference>
<dbReference type="InterPro" id="IPR013324">
    <property type="entry name" value="RNA_pol_sigma_r3/r4-like"/>
</dbReference>
<dbReference type="NCBIfam" id="TIGR02937">
    <property type="entry name" value="sigma70-ECF"/>
    <property type="match status" value="1"/>
</dbReference>
<dbReference type="InterPro" id="IPR007627">
    <property type="entry name" value="RNA_pol_sigma70_r2"/>
</dbReference>
<dbReference type="Gene3D" id="3.10.450.50">
    <property type="match status" value="1"/>
</dbReference>
<evidence type="ECO:0000256" key="1">
    <source>
        <dbReference type="ARBA" id="ARBA00010641"/>
    </source>
</evidence>
<keyword evidence="10" id="KW-1185">Reference proteome</keyword>
<evidence type="ECO:0000256" key="3">
    <source>
        <dbReference type="ARBA" id="ARBA00023015"/>
    </source>
</evidence>
<evidence type="ECO:0000256" key="6">
    <source>
        <dbReference type="SAM" id="MobiDB-lite"/>
    </source>
</evidence>
<dbReference type="GO" id="GO:0003677">
    <property type="term" value="F:DNA binding"/>
    <property type="evidence" value="ECO:0007669"/>
    <property type="project" value="InterPro"/>
</dbReference>
<dbReference type="InterPro" id="IPR014305">
    <property type="entry name" value="RNA_pol_sigma-G_actinobac"/>
</dbReference>
<gene>
    <name evidence="9" type="ORF">SAMN05421811_101125</name>
</gene>
<dbReference type="SUPFAM" id="SSF88659">
    <property type="entry name" value="Sigma3 and sigma4 domains of RNA polymerase sigma factors"/>
    <property type="match status" value="1"/>
</dbReference>
<evidence type="ECO:0000256" key="4">
    <source>
        <dbReference type="ARBA" id="ARBA00023082"/>
    </source>
</evidence>
<evidence type="ECO:0000259" key="8">
    <source>
        <dbReference type="Pfam" id="PF08281"/>
    </source>
</evidence>
<dbReference type="CDD" id="cd06171">
    <property type="entry name" value="Sigma70_r4"/>
    <property type="match status" value="1"/>
</dbReference>
<evidence type="ECO:0000256" key="5">
    <source>
        <dbReference type="ARBA" id="ARBA00023163"/>
    </source>
</evidence>
<evidence type="ECO:0000313" key="9">
    <source>
        <dbReference type="EMBL" id="SES71257.1"/>
    </source>
</evidence>
<comment type="similarity">
    <text evidence="1">Belongs to the sigma-70 factor family. ECF subfamily.</text>
</comment>
<dbReference type="InterPro" id="IPR032710">
    <property type="entry name" value="NTF2-like_dom_sf"/>
</dbReference>
<dbReference type="GO" id="GO:0006352">
    <property type="term" value="P:DNA-templated transcription initiation"/>
    <property type="evidence" value="ECO:0007669"/>
    <property type="project" value="InterPro"/>
</dbReference>
<dbReference type="GO" id="GO:0016987">
    <property type="term" value="F:sigma factor activity"/>
    <property type="evidence" value="ECO:0007669"/>
    <property type="project" value="UniProtKB-KW"/>
</dbReference>
<dbReference type="STRING" id="568860.SAMN05421811_101125"/>
<evidence type="ECO:0000313" key="10">
    <source>
        <dbReference type="Proteomes" id="UP000199361"/>
    </source>
</evidence>
<sequence length="329" mass="35286">MTVRDETGSLVARLESLRGPLTGYCYRLLGASGEVDDAVQETMLRAFRAIGGYDPKRAALSTWVHRIATNVCLDMLRGAERRALPWDMGPAATGGDLGVPLPPDRWVEPPIGLGPAGADDPAHLAVRHETLRLAFVAALQWLPPRQRAVLVLRDVLGFSAAETAEVVETSVAAANSALQRARATLERHRPRPADPPEPADPAQRDLLRRYVRAFETHDVRGLLDVLADDARSGMPPFPWWLDGPASITAAMSAAMSAGDACAGDRLVPAGVAGGCWTLGQYRPDTDGAMRPFALLVVELRGGRIGDVVTYLGHGDRFAAFGLPALLPDR</sequence>
<accession>A0A1H9YRH0</accession>
<keyword evidence="5" id="KW-0804">Transcription</keyword>
<dbReference type="AlphaFoldDB" id="A0A1H9YRH0"/>
<dbReference type="SUPFAM" id="SSF88946">
    <property type="entry name" value="Sigma2 domain of RNA polymerase sigma factors"/>
    <property type="match status" value="1"/>
</dbReference>
<dbReference type="InterPro" id="IPR013325">
    <property type="entry name" value="RNA_pol_sigma_r2"/>
</dbReference>
<dbReference type="InterPro" id="IPR039425">
    <property type="entry name" value="RNA_pol_sigma-70-like"/>
</dbReference>
<dbReference type="SUPFAM" id="SSF54427">
    <property type="entry name" value="NTF2-like"/>
    <property type="match status" value="1"/>
</dbReference>
<feature type="compositionally biased region" description="Basic and acidic residues" evidence="6">
    <location>
        <begin position="183"/>
        <end position="194"/>
    </location>
</feature>
<proteinExistence type="inferred from homology"/>
<evidence type="ECO:0000256" key="2">
    <source>
        <dbReference type="ARBA" id="ARBA00011344"/>
    </source>
</evidence>
<dbReference type="InterPro" id="IPR014284">
    <property type="entry name" value="RNA_pol_sigma-70_dom"/>
</dbReference>
<dbReference type="InterPro" id="IPR013249">
    <property type="entry name" value="RNA_pol_sigma70_r4_t2"/>
</dbReference>
<dbReference type="Proteomes" id="UP000199361">
    <property type="component" value="Unassembled WGS sequence"/>
</dbReference>
<keyword evidence="4" id="KW-0731">Sigma factor</keyword>
<feature type="region of interest" description="Disordered" evidence="6">
    <location>
        <begin position="183"/>
        <end position="204"/>
    </location>
</feature>
<keyword evidence="3" id="KW-0805">Transcription regulation</keyword>
<dbReference type="RefSeq" id="WP_091075453.1">
    <property type="nucleotide sequence ID" value="NZ_FOHX01000001.1"/>
</dbReference>
<comment type="subunit">
    <text evidence="2">Interacts transiently with the RNA polymerase catalytic core formed by RpoA, RpoB, RpoC and RpoZ (2 alpha, 1 beta, 1 beta' and 1 omega subunit) to form the RNA polymerase holoenzyme that can initiate transcription.</text>
</comment>
<dbReference type="Pfam" id="PF08281">
    <property type="entry name" value="Sigma70_r4_2"/>
    <property type="match status" value="1"/>
</dbReference>
<dbReference type="PANTHER" id="PTHR43133:SF65">
    <property type="entry name" value="ECF RNA POLYMERASE SIGMA FACTOR SIGG"/>
    <property type="match status" value="1"/>
</dbReference>
<dbReference type="Gene3D" id="1.10.1740.10">
    <property type="match status" value="1"/>
</dbReference>
<name>A0A1H9YRH0_9ACTN</name>
<reference evidence="9 10" key="1">
    <citation type="submission" date="2016-10" db="EMBL/GenBank/DDBJ databases">
        <authorList>
            <person name="de Groot N.N."/>
        </authorList>
    </citation>
    <scope>NUCLEOTIDE SEQUENCE [LARGE SCALE GENOMIC DNA]</scope>
    <source>
        <strain evidence="9 10">CGMCC 4.5598</strain>
    </source>
</reference>
<dbReference type="NCBIfam" id="TIGR02960">
    <property type="entry name" value="SigX5"/>
    <property type="match status" value="1"/>
</dbReference>
<dbReference type="Pfam" id="PF04542">
    <property type="entry name" value="Sigma70_r2"/>
    <property type="match status" value="1"/>
</dbReference>
<dbReference type="EMBL" id="FOHX01000001">
    <property type="protein sequence ID" value="SES71257.1"/>
    <property type="molecule type" value="Genomic_DNA"/>
</dbReference>
<feature type="domain" description="RNA polymerase sigma-70 region 2" evidence="7">
    <location>
        <begin position="15"/>
        <end position="81"/>
    </location>
</feature>
<feature type="domain" description="RNA polymerase sigma factor 70 region 4 type 2" evidence="8">
    <location>
        <begin position="133"/>
        <end position="185"/>
    </location>
</feature>
<dbReference type="OrthoDB" id="3500555at2"/>
<dbReference type="PANTHER" id="PTHR43133">
    <property type="entry name" value="RNA POLYMERASE ECF-TYPE SIGMA FACTO"/>
    <property type="match status" value="1"/>
</dbReference>
<dbReference type="Gene3D" id="1.10.10.10">
    <property type="entry name" value="Winged helix-like DNA-binding domain superfamily/Winged helix DNA-binding domain"/>
    <property type="match status" value="1"/>
</dbReference>
<dbReference type="NCBIfam" id="NF006089">
    <property type="entry name" value="PRK08241.1"/>
    <property type="match status" value="1"/>
</dbReference>
<organism evidence="9 10">
    <name type="scientific">Nonomuraea wenchangensis</name>
    <dbReference type="NCBI Taxonomy" id="568860"/>
    <lineage>
        <taxon>Bacteria</taxon>
        <taxon>Bacillati</taxon>
        <taxon>Actinomycetota</taxon>
        <taxon>Actinomycetes</taxon>
        <taxon>Streptosporangiales</taxon>
        <taxon>Streptosporangiaceae</taxon>
        <taxon>Nonomuraea</taxon>
    </lineage>
</organism>
<evidence type="ECO:0000259" key="7">
    <source>
        <dbReference type="Pfam" id="PF04542"/>
    </source>
</evidence>
<protein>
    <submittedName>
        <fullName evidence="9">RNA polymerase sigma-70 factor, ECF subfamily</fullName>
    </submittedName>
</protein>